<evidence type="ECO:0000313" key="6">
    <source>
        <dbReference type="EMBL" id="KAE8765615.1"/>
    </source>
</evidence>
<dbReference type="Gene3D" id="1.10.10.10">
    <property type="entry name" value="Winged helix-like DNA-binding domain superfamily/Winged helix DNA-binding domain"/>
    <property type="match status" value="1"/>
</dbReference>
<feature type="domain" description="HTH lysR-type" evidence="5">
    <location>
        <begin position="1"/>
        <end position="58"/>
    </location>
</feature>
<dbReference type="Proteomes" id="UP000451860">
    <property type="component" value="Unassembled WGS sequence"/>
</dbReference>
<dbReference type="GO" id="GO:0032993">
    <property type="term" value="C:protein-DNA complex"/>
    <property type="evidence" value="ECO:0007669"/>
    <property type="project" value="TreeGrafter"/>
</dbReference>
<dbReference type="SUPFAM" id="SSF46785">
    <property type="entry name" value="Winged helix' DNA-binding domain"/>
    <property type="match status" value="1"/>
</dbReference>
<proteinExistence type="inferred from homology"/>
<name>A0A7J5UTK2_9MICO</name>
<evidence type="ECO:0000313" key="7">
    <source>
        <dbReference type="Proteomes" id="UP000451860"/>
    </source>
</evidence>
<dbReference type="PANTHER" id="PTHR30346">
    <property type="entry name" value="TRANSCRIPTIONAL DUAL REGULATOR HCAR-RELATED"/>
    <property type="match status" value="1"/>
</dbReference>
<comment type="caution">
    <text evidence="6">The sequence shown here is derived from an EMBL/GenBank/DDBJ whole genome shotgun (WGS) entry which is preliminary data.</text>
</comment>
<dbReference type="InterPro" id="IPR005119">
    <property type="entry name" value="LysR_subst-bd"/>
</dbReference>
<evidence type="ECO:0000256" key="3">
    <source>
        <dbReference type="ARBA" id="ARBA00023125"/>
    </source>
</evidence>
<keyword evidence="2" id="KW-0805">Transcription regulation</keyword>
<comment type="similarity">
    <text evidence="1">Belongs to the LysR transcriptional regulatory family.</text>
</comment>
<sequence>MDLRQIRYFLAVVEAGTFSAAAVDLHMTQPPLSTSINQLEKSLGVRLLDRTPRGVVPTPAGEYLVRTGTDLLQRVAGMERRLKGMGRGTQGQVSIAAVPAYSWAHMAGLLTEFTSRAPDVDITLIEMPSRQIIEQVLQQQIDVGVVATSDAARLRDSYETRLHVAAVEPLPLVAVLPPRYQDAPDPIDLATLLNEVWIVPQTTPGLPGATRILEAVWEELGPPRDVRVVSTMQSAAPLVAAGLGVGLIPGTFGAVAPTSVVTRRILQPIPGLEAVMLWSATVEATPATKILLDVAGIGASTT</sequence>
<evidence type="ECO:0000256" key="4">
    <source>
        <dbReference type="ARBA" id="ARBA00023163"/>
    </source>
</evidence>
<keyword evidence="4" id="KW-0804">Transcription</keyword>
<dbReference type="PROSITE" id="PS50931">
    <property type="entry name" value="HTH_LYSR"/>
    <property type="match status" value="1"/>
</dbReference>
<dbReference type="RefSeq" id="WP_152203097.1">
    <property type="nucleotide sequence ID" value="NZ_VUKF01000022.1"/>
</dbReference>
<dbReference type="GO" id="GO:0003677">
    <property type="term" value="F:DNA binding"/>
    <property type="evidence" value="ECO:0007669"/>
    <property type="project" value="UniProtKB-KW"/>
</dbReference>
<reference evidence="6 7" key="1">
    <citation type="submission" date="2019-10" db="EMBL/GenBank/DDBJ databases">
        <title>Georgenia wutianyii sp. nov. and Georgenia yuyongxinii sp. nov. isolated from plateau pika (Ochotona curzoniae) in the Qinghai-Tibet plateau of China.</title>
        <authorList>
            <person name="Tian Z."/>
        </authorList>
    </citation>
    <scope>NUCLEOTIDE SEQUENCE [LARGE SCALE GENOMIC DNA]</scope>
    <source>
        <strain evidence="6 7">DSM 21501</strain>
    </source>
</reference>
<protein>
    <submittedName>
        <fullName evidence="6">LysR family transcriptional regulator</fullName>
    </submittedName>
</protein>
<dbReference type="PANTHER" id="PTHR30346:SF0">
    <property type="entry name" value="HCA OPERON TRANSCRIPTIONAL ACTIVATOR HCAR"/>
    <property type="match status" value="1"/>
</dbReference>
<keyword evidence="7" id="KW-1185">Reference proteome</keyword>
<evidence type="ECO:0000256" key="2">
    <source>
        <dbReference type="ARBA" id="ARBA00023015"/>
    </source>
</evidence>
<dbReference type="SUPFAM" id="SSF53850">
    <property type="entry name" value="Periplasmic binding protein-like II"/>
    <property type="match status" value="1"/>
</dbReference>
<dbReference type="CDD" id="cd08414">
    <property type="entry name" value="PBP2_LTTR_aromatics_like"/>
    <property type="match status" value="1"/>
</dbReference>
<dbReference type="FunFam" id="1.10.10.10:FF:000001">
    <property type="entry name" value="LysR family transcriptional regulator"/>
    <property type="match status" value="1"/>
</dbReference>
<dbReference type="OrthoDB" id="3636008at2"/>
<dbReference type="GO" id="GO:0003700">
    <property type="term" value="F:DNA-binding transcription factor activity"/>
    <property type="evidence" value="ECO:0007669"/>
    <property type="project" value="InterPro"/>
</dbReference>
<dbReference type="AlphaFoldDB" id="A0A7J5UTK2"/>
<dbReference type="Pfam" id="PF03466">
    <property type="entry name" value="LysR_substrate"/>
    <property type="match status" value="1"/>
</dbReference>
<dbReference type="InterPro" id="IPR036388">
    <property type="entry name" value="WH-like_DNA-bd_sf"/>
</dbReference>
<organism evidence="6 7">
    <name type="scientific">Georgenia thermotolerans</name>
    <dbReference type="NCBI Taxonomy" id="527326"/>
    <lineage>
        <taxon>Bacteria</taxon>
        <taxon>Bacillati</taxon>
        <taxon>Actinomycetota</taxon>
        <taxon>Actinomycetes</taxon>
        <taxon>Micrococcales</taxon>
        <taxon>Bogoriellaceae</taxon>
        <taxon>Georgenia</taxon>
    </lineage>
</organism>
<dbReference type="InterPro" id="IPR036390">
    <property type="entry name" value="WH_DNA-bd_sf"/>
</dbReference>
<dbReference type="InterPro" id="IPR000847">
    <property type="entry name" value="LysR_HTH_N"/>
</dbReference>
<accession>A0A7J5UTK2</accession>
<evidence type="ECO:0000256" key="1">
    <source>
        <dbReference type="ARBA" id="ARBA00009437"/>
    </source>
</evidence>
<evidence type="ECO:0000259" key="5">
    <source>
        <dbReference type="PROSITE" id="PS50931"/>
    </source>
</evidence>
<dbReference type="Pfam" id="PF00126">
    <property type="entry name" value="HTH_1"/>
    <property type="match status" value="1"/>
</dbReference>
<keyword evidence="3" id="KW-0238">DNA-binding</keyword>
<dbReference type="Gene3D" id="3.40.190.10">
    <property type="entry name" value="Periplasmic binding protein-like II"/>
    <property type="match status" value="2"/>
</dbReference>
<gene>
    <name evidence="6" type="ORF">GB883_02930</name>
</gene>
<dbReference type="EMBL" id="WHJE01000007">
    <property type="protein sequence ID" value="KAE8765615.1"/>
    <property type="molecule type" value="Genomic_DNA"/>
</dbReference>
<dbReference type="PRINTS" id="PR00039">
    <property type="entry name" value="HTHLYSR"/>
</dbReference>